<keyword evidence="1" id="KW-0472">Membrane</keyword>
<keyword evidence="1" id="KW-1133">Transmembrane helix</keyword>
<proteinExistence type="predicted"/>
<dbReference type="EMBL" id="CAFBLS010000202">
    <property type="protein sequence ID" value="CAB4882867.1"/>
    <property type="molecule type" value="Genomic_DNA"/>
</dbReference>
<organism evidence="2">
    <name type="scientific">freshwater metagenome</name>
    <dbReference type="NCBI Taxonomy" id="449393"/>
    <lineage>
        <taxon>unclassified sequences</taxon>
        <taxon>metagenomes</taxon>
        <taxon>ecological metagenomes</taxon>
    </lineage>
</organism>
<reference evidence="2" key="1">
    <citation type="submission" date="2020-05" db="EMBL/GenBank/DDBJ databases">
        <authorList>
            <person name="Chiriac C."/>
            <person name="Salcher M."/>
            <person name="Ghai R."/>
            <person name="Kavagutti S V."/>
        </authorList>
    </citation>
    <scope>NUCLEOTIDE SEQUENCE</scope>
</reference>
<feature type="transmembrane region" description="Helical" evidence="1">
    <location>
        <begin position="51"/>
        <end position="80"/>
    </location>
</feature>
<protein>
    <submittedName>
        <fullName evidence="2">Unannotated protein</fullName>
    </submittedName>
</protein>
<dbReference type="AlphaFoldDB" id="A0A6J7EHJ3"/>
<evidence type="ECO:0000256" key="1">
    <source>
        <dbReference type="SAM" id="Phobius"/>
    </source>
</evidence>
<feature type="transmembrane region" description="Helical" evidence="1">
    <location>
        <begin position="92"/>
        <end position="111"/>
    </location>
</feature>
<feature type="transmembrane region" description="Helical" evidence="1">
    <location>
        <begin position="15"/>
        <end position="39"/>
    </location>
</feature>
<name>A0A6J7EHJ3_9ZZZZ</name>
<sequence>MTVQEVQPVNARGPLVPIIATVTWIVAGIAAAVPVLMSVMMFDSGTDNVPVWVWMAFYGMWLFLLACLVTVPLVWIVWALTRKREGTAGWRVLAALLPVVPLAMVVIGFIGDSVVCSGQLNGC</sequence>
<evidence type="ECO:0000313" key="2">
    <source>
        <dbReference type="EMBL" id="CAB4882867.1"/>
    </source>
</evidence>
<accession>A0A6J7EHJ3</accession>
<keyword evidence="1" id="KW-0812">Transmembrane</keyword>
<gene>
    <name evidence="2" type="ORF">UFOPK3402_01475</name>
</gene>